<dbReference type="InterPro" id="IPR001128">
    <property type="entry name" value="Cyt_P450"/>
</dbReference>
<keyword evidence="15" id="KW-1133">Transmembrane helix</keyword>
<dbReference type="PRINTS" id="PR00385">
    <property type="entry name" value="P450"/>
</dbReference>
<dbReference type="FunFam" id="1.10.630.10:FF:000042">
    <property type="entry name" value="Cytochrome P450"/>
    <property type="match status" value="1"/>
</dbReference>
<evidence type="ECO:0000256" key="13">
    <source>
        <dbReference type="PIRSR" id="PIRSR602401-1"/>
    </source>
</evidence>
<evidence type="ECO:0000256" key="15">
    <source>
        <dbReference type="SAM" id="Phobius"/>
    </source>
</evidence>
<keyword evidence="6 13" id="KW-0479">Metal-binding</keyword>
<evidence type="ECO:0000256" key="3">
    <source>
        <dbReference type="ARBA" id="ARBA00004406"/>
    </source>
</evidence>
<dbReference type="SUPFAM" id="SSF48264">
    <property type="entry name" value="Cytochrome P450"/>
    <property type="match status" value="1"/>
</dbReference>
<evidence type="ECO:0000256" key="9">
    <source>
        <dbReference type="ARBA" id="ARBA00023002"/>
    </source>
</evidence>
<dbReference type="EMBL" id="KY264200">
    <property type="protein sequence ID" value="ATN29097.1"/>
    <property type="molecule type" value="mRNA"/>
</dbReference>
<comment type="cofactor">
    <cofactor evidence="1 13">
        <name>heme</name>
        <dbReference type="ChEBI" id="CHEBI:30413"/>
    </cofactor>
</comment>
<keyword evidence="8" id="KW-0492">Microsome</keyword>
<dbReference type="InterPro" id="IPR017972">
    <property type="entry name" value="Cyt_P450_CS"/>
</dbReference>
<dbReference type="GO" id="GO:0005789">
    <property type="term" value="C:endoplasmic reticulum membrane"/>
    <property type="evidence" value="ECO:0007669"/>
    <property type="project" value="UniProtKB-SubCell"/>
</dbReference>
<name>A0A2D1C445_APOLU</name>
<proteinExistence type="evidence at transcript level"/>
<reference evidence="16" key="1">
    <citation type="submission" date="2016-11" db="EMBL/GenBank/DDBJ databases">
        <authorList>
            <person name="Jaros S."/>
            <person name="Januszkiewicz K."/>
            <person name="Wedrychowicz H."/>
        </authorList>
    </citation>
    <scope>NUCLEOTIDE SEQUENCE</scope>
</reference>
<feature type="transmembrane region" description="Helical" evidence="15">
    <location>
        <begin position="6"/>
        <end position="23"/>
    </location>
</feature>
<dbReference type="GO" id="GO:0004497">
    <property type="term" value="F:monooxygenase activity"/>
    <property type="evidence" value="ECO:0007669"/>
    <property type="project" value="UniProtKB-KW"/>
</dbReference>
<keyword evidence="10 13" id="KW-0408">Iron</keyword>
<evidence type="ECO:0000256" key="14">
    <source>
        <dbReference type="RuleBase" id="RU000461"/>
    </source>
</evidence>
<dbReference type="GO" id="GO:0016705">
    <property type="term" value="F:oxidoreductase activity, acting on paired donors, with incorporation or reduction of molecular oxygen"/>
    <property type="evidence" value="ECO:0007669"/>
    <property type="project" value="InterPro"/>
</dbReference>
<dbReference type="CDD" id="cd11056">
    <property type="entry name" value="CYP6-like"/>
    <property type="match status" value="1"/>
</dbReference>
<accession>A0A2D1C445</accession>
<dbReference type="InterPro" id="IPR050476">
    <property type="entry name" value="Insect_CytP450_Detox"/>
</dbReference>
<organism evidence="16">
    <name type="scientific">Apolygus lucorum</name>
    <name type="common">Small green plant bug</name>
    <name type="synonym">Lygocoris lucorum</name>
    <dbReference type="NCBI Taxonomy" id="248454"/>
    <lineage>
        <taxon>Eukaryota</taxon>
        <taxon>Metazoa</taxon>
        <taxon>Ecdysozoa</taxon>
        <taxon>Arthropoda</taxon>
        <taxon>Hexapoda</taxon>
        <taxon>Insecta</taxon>
        <taxon>Pterygota</taxon>
        <taxon>Neoptera</taxon>
        <taxon>Paraneoptera</taxon>
        <taxon>Hemiptera</taxon>
        <taxon>Heteroptera</taxon>
        <taxon>Panheteroptera</taxon>
        <taxon>Cimicomorpha</taxon>
        <taxon>Miridae</taxon>
        <taxon>Mirini</taxon>
        <taxon>Apolygus</taxon>
    </lineage>
</organism>
<evidence type="ECO:0000256" key="6">
    <source>
        <dbReference type="ARBA" id="ARBA00022723"/>
    </source>
</evidence>
<evidence type="ECO:0000256" key="11">
    <source>
        <dbReference type="ARBA" id="ARBA00023033"/>
    </source>
</evidence>
<dbReference type="Pfam" id="PF00067">
    <property type="entry name" value="p450"/>
    <property type="match status" value="1"/>
</dbReference>
<evidence type="ECO:0000256" key="5">
    <source>
        <dbReference type="ARBA" id="ARBA00022617"/>
    </source>
</evidence>
<protein>
    <submittedName>
        <fullName evidence="16">CYP6HM1</fullName>
    </submittedName>
</protein>
<evidence type="ECO:0000256" key="7">
    <source>
        <dbReference type="ARBA" id="ARBA00022824"/>
    </source>
</evidence>
<evidence type="ECO:0000256" key="8">
    <source>
        <dbReference type="ARBA" id="ARBA00022848"/>
    </source>
</evidence>
<dbReference type="GO" id="GO:0005506">
    <property type="term" value="F:iron ion binding"/>
    <property type="evidence" value="ECO:0007669"/>
    <property type="project" value="InterPro"/>
</dbReference>
<keyword evidence="12 15" id="KW-0472">Membrane</keyword>
<feature type="binding site" description="axial binding residue" evidence="13">
    <location>
        <position position="450"/>
    </location>
    <ligand>
        <name>heme</name>
        <dbReference type="ChEBI" id="CHEBI:30413"/>
    </ligand>
    <ligandPart>
        <name>Fe</name>
        <dbReference type="ChEBI" id="CHEBI:18248"/>
    </ligandPart>
</feature>
<comment type="similarity">
    <text evidence="4 14">Belongs to the cytochrome P450 family.</text>
</comment>
<evidence type="ECO:0000256" key="1">
    <source>
        <dbReference type="ARBA" id="ARBA00001971"/>
    </source>
</evidence>
<evidence type="ECO:0000256" key="12">
    <source>
        <dbReference type="ARBA" id="ARBA00023136"/>
    </source>
</evidence>
<dbReference type="PRINTS" id="PR00463">
    <property type="entry name" value="EP450I"/>
</dbReference>
<dbReference type="Gene3D" id="1.10.630.10">
    <property type="entry name" value="Cytochrome P450"/>
    <property type="match status" value="1"/>
</dbReference>
<evidence type="ECO:0000256" key="2">
    <source>
        <dbReference type="ARBA" id="ARBA00004174"/>
    </source>
</evidence>
<sequence length="513" mass="59194">MESLVAYVLEIGLLAAALVYLYTKLYSPFNFWKKLGVPFVKPSYPIIGETSFLFKPMEDLGRSWYDTFPNEKFYGTFQLWKPVLIVRDPELMENIMIKDFSHAYNRNNMVEPDTNPLAKHLVNYRDEKWKHLRNKLTPTFSSGKLKGMHPQLLACGDSFVKYLTKNPGDAQVKDLFGRFSMDVVSSVAFGLDLDVMNNPDSKFYEIGKSVFAPNFFVRFFFMLQSFLAPLYKKLGLNLLPKSMEKLFVDAVKQTLEYREKNNVTRQDYLHILTELKKKDDELVKNKELDPNSLDVFDEQSIISNSFVFFAAGYETTGSTLSYLFYELALNQDVQEKVYQEIKTVLEKHNDELTFEAVGEMTYVEQAINEALRLHPPGVAGDRVITKDYQIPGTDVVLPKGTAVLMQVYGMHLDPKYFPEPHAFRPERFDPEKNEIIKGTYLPFGAGPRICIAARFAKIEMKVCTAMLLKNFRVKQCSRTKVPHENDPRSFLLTPKDGIWLNFVKEKTTRRSCE</sequence>
<evidence type="ECO:0000256" key="10">
    <source>
        <dbReference type="ARBA" id="ARBA00023004"/>
    </source>
</evidence>
<comment type="subcellular location">
    <subcellularLocation>
        <location evidence="3">Endoplasmic reticulum membrane</location>
        <topology evidence="3">Peripheral membrane protein</topology>
    </subcellularLocation>
    <subcellularLocation>
        <location evidence="2">Microsome membrane</location>
        <topology evidence="2">Peripheral membrane protein</topology>
    </subcellularLocation>
</comment>
<dbReference type="PANTHER" id="PTHR24292">
    <property type="entry name" value="CYTOCHROME P450"/>
    <property type="match status" value="1"/>
</dbReference>
<evidence type="ECO:0000256" key="4">
    <source>
        <dbReference type="ARBA" id="ARBA00010617"/>
    </source>
</evidence>
<keyword evidence="5 13" id="KW-0349">Heme</keyword>
<dbReference type="PROSITE" id="PS00086">
    <property type="entry name" value="CYTOCHROME_P450"/>
    <property type="match status" value="1"/>
</dbReference>
<keyword evidence="9 14" id="KW-0560">Oxidoreductase</keyword>
<keyword evidence="15" id="KW-0812">Transmembrane</keyword>
<dbReference type="GO" id="GO:0020037">
    <property type="term" value="F:heme binding"/>
    <property type="evidence" value="ECO:0007669"/>
    <property type="project" value="InterPro"/>
</dbReference>
<keyword evidence="7" id="KW-0256">Endoplasmic reticulum</keyword>
<dbReference type="PANTHER" id="PTHR24292:SF54">
    <property type="entry name" value="CYP9F3-RELATED"/>
    <property type="match status" value="1"/>
</dbReference>
<dbReference type="InterPro" id="IPR002401">
    <property type="entry name" value="Cyt_P450_E_grp-I"/>
</dbReference>
<keyword evidence="11 14" id="KW-0503">Monooxygenase</keyword>
<dbReference type="InterPro" id="IPR036396">
    <property type="entry name" value="Cyt_P450_sf"/>
</dbReference>
<dbReference type="AlphaFoldDB" id="A0A2D1C445"/>
<evidence type="ECO:0000313" key="16">
    <source>
        <dbReference type="EMBL" id="ATN29097.1"/>
    </source>
</evidence>